<dbReference type="RefSeq" id="WP_264011780.1">
    <property type="nucleotide sequence ID" value="NZ_JACKSJ010000051.1"/>
</dbReference>
<dbReference type="InterPro" id="IPR009799">
    <property type="entry name" value="EthD_dom"/>
</dbReference>
<name>A0A9X2YKU6_9MYCO</name>
<protein>
    <submittedName>
        <fullName evidence="2">EthD domain-containing protein</fullName>
    </submittedName>
</protein>
<reference evidence="2" key="1">
    <citation type="submission" date="2020-07" db="EMBL/GenBank/DDBJ databases">
        <authorList>
            <person name="Pettersson B.M.F."/>
            <person name="Behra P.R.K."/>
            <person name="Ramesh M."/>
            <person name="Das S."/>
            <person name="Dasgupta S."/>
            <person name="Kirsebom L.A."/>
        </authorList>
    </citation>
    <scope>NUCLEOTIDE SEQUENCE</scope>
    <source>
        <strain evidence="2">DSM 44615</strain>
    </source>
</reference>
<dbReference type="Proteomes" id="UP001140293">
    <property type="component" value="Unassembled WGS sequence"/>
</dbReference>
<feature type="domain" description="EthD" evidence="1">
    <location>
        <begin position="150"/>
        <end position="247"/>
    </location>
</feature>
<organism evidence="2 3">
    <name type="scientific">[Mycobacterium] manitobense</name>
    <dbReference type="NCBI Taxonomy" id="190147"/>
    <lineage>
        <taxon>Bacteria</taxon>
        <taxon>Bacillati</taxon>
        <taxon>Actinomycetota</taxon>
        <taxon>Actinomycetes</taxon>
        <taxon>Mycobacteriales</taxon>
        <taxon>Mycobacteriaceae</taxon>
        <taxon>Mycolicibacterium</taxon>
    </lineage>
</organism>
<evidence type="ECO:0000313" key="2">
    <source>
        <dbReference type="EMBL" id="MCV7169584.1"/>
    </source>
</evidence>
<reference evidence="2" key="2">
    <citation type="journal article" date="2022" name="BMC Genomics">
        <title>Comparative genome analysis of mycobacteria focusing on tRNA and non-coding RNA.</title>
        <authorList>
            <person name="Behra P.R.K."/>
            <person name="Pettersson B.M.F."/>
            <person name="Ramesh M."/>
            <person name="Das S."/>
            <person name="Dasgupta S."/>
            <person name="Kirsebom L.A."/>
        </authorList>
    </citation>
    <scope>NUCLEOTIDE SEQUENCE</scope>
    <source>
        <strain evidence="2">DSM 44615</strain>
    </source>
</reference>
<dbReference type="Pfam" id="PF07110">
    <property type="entry name" value="EthD"/>
    <property type="match status" value="1"/>
</dbReference>
<dbReference type="Gene3D" id="3.30.70.100">
    <property type="match status" value="2"/>
</dbReference>
<dbReference type="GO" id="GO:0016491">
    <property type="term" value="F:oxidoreductase activity"/>
    <property type="evidence" value="ECO:0007669"/>
    <property type="project" value="InterPro"/>
</dbReference>
<proteinExistence type="predicted"/>
<gene>
    <name evidence="2" type="ORF">H7I41_06575</name>
</gene>
<keyword evidence="3" id="KW-1185">Reference proteome</keyword>
<evidence type="ECO:0000259" key="1">
    <source>
        <dbReference type="Pfam" id="PF07110"/>
    </source>
</evidence>
<comment type="caution">
    <text evidence="2">The sequence shown here is derived from an EMBL/GenBank/DDBJ whole genome shotgun (WGS) entry which is preliminary data.</text>
</comment>
<dbReference type="EMBL" id="JACKSJ010000051">
    <property type="protein sequence ID" value="MCV7169584.1"/>
    <property type="molecule type" value="Genomic_DNA"/>
</dbReference>
<dbReference type="AlphaFoldDB" id="A0A9X2YKU6"/>
<sequence>MTDVKFLTACRPMPHVTRREMHQYWDEQHLPLSLSVRRALALLHKEHAYTVEDYLLHDELWGEGAESPCGYDQLSVHWLDGDTAAATLTSPAAAQAMRKLGVDEQHMTDLTRSPAWFAEERVVVERGPGRTVALPGGPYLKFYSGWYAREDVGRTEAHGVYREQHAALVASVADDLGLARYVQNANVYDPMIEEMSRSQRGTGPTGFDGLDELVWLRDDLVRALATTQGRQAAESIRESQHTFADRSVSPTWFAVERLLY</sequence>
<evidence type="ECO:0000313" key="3">
    <source>
        <dbReference type="Proteomes" id="UP001140293"/>
    </source>
</evidence>
<accession>A0A9X2YKU6</accession>